<keyword evidence="4" id="KW-1185">Reference proteome</keyword>
<evidence type="ECO:0000313" key="3">
    <source>
        <dbReference type="EMBL" id="UXH79153.1"/>
    </source>
</evidence>
<evidence type="ECO:0000259" key="2">
    <source>
        <dbReference type="Pfam" id="PF00188"/>
    </source>
</evidence>
<dbReference type="Pfam" id="PF00188">
    <property type="entry name" value="CAP"/>
    <property type="match status" value="1"/>
</dbReference>
<evidence type="ECO:0000256" key="1">
    <source>
        <dbReference type="SAM" id="SignalP"/>
    </source>
</evidence>
<accession>A0ABY6B1R1</accession>
<reference evidence="3" key="1">
    <citation type="submission" date="2022-10" db="EMBL/GenBank/DDBJ databases">
        <title>Characterization and whole genome sequencing of a new Roseateles species, isolated from fresh water.</title>
        <authorList>
            <person name="Guliayeva D.Y."/>
            <person name="Akhremchuk A.E."/>
            <person name="Sikolenko M.A."/>
            <person name="Valentovich L.N."/>
            <person name="Sidarenka A.V."/>
        </authorList>
    </citation>
    <scope>NUCLEOTIDE SEQUENCE</scope>
    <source>
        <strain evidence="3">BIM B-1768</strain>
    </source>
</reference>
<organism evidence="3 4">
    <name type="scientific">Roseateles amylovorans</name>
    <dbReference type="NCBI Taxonomy" id="2978473"/>
    <lineage>
        <taxon>Bacteria</taxon>
        <taxon>Pseudomonadati</taxon>
        <taxon>Pseudomonadota</taxon>
        <taxon>Betaproteobacteria</taxon>
        <taxon>Burkholderiales</taxon>
        <taxon>Sphaerotilaceae</taxon>
        <taxon>Roseateles</taxon>
    </lineage>
</organism>
<dbReference type="EMBL" id="CP104562">
    <property type="protein sequence ID" value="UXH79153.1"/>
    <property type="molecule type" value="Genomic_DNA"/>
</dbReference>
<feature type="signal peptide" evidence="1">
    <location>
        <begin position="1"/>
        <end position="17"/>
    </location>
</feature>
<evidence type="ECO:0000313" key="4">
    <source>
        <dbReference type="Proteomes" id="UP001064933"/>
    </source>
</evidence>
<keyword evidence="1" id="KW-0732">Signal</keyword>
<dbReference type="CDD" id="cd05379">
    <property type="entry name" value="CAP_bacterial"/>
    <property type="match status" value="1"/>
</dbReference>
<dbReference type="PANTHER" id="PTHR31157:SF1">
    <property type="entry name" value="SCP DOMAIN-CONTAINING PROTEIN"/>
    <property type="match status" value="1"/>
</dbReference>
<dbReference type="Gene3D" id="3.40.33.10">
    <property type="entry name" value="CAP"/>
    <property type="match status" value="1"/>
</dbReference>
<dbReference type="SUPFAM" id="SSF55797">
    <property type="entry name" value="PR-1-like"/>
    <property type="match status" value="1"/>
</dbReference>
<feature type="chain" id="PRO_5047390708" evidence="1">
    <location>
        <begin position="18"/>
        <end position="196"/>
    </location>
</feature>
<dbReference type="Proteomes" id="UP001064933">
    <property type="component" value="Chromosome"/>
</dbReference>
<protein>
    <submittedName>
        <fullName evidence="3">CAP domain-containing protein</fullName>
    </submittedName>
</protein>
<dbReference type="InterPro" id="IPR014044">
    <property type="entry name" value="CAP_dom"/>
</dbReference>
<name>A0ABY6B1R1_9BURK</name>
<gene>
    <name evidence="3" type="ORF">N4261_04230</name>
</gene>
<dbReference type="RefSeq" id="WP_261758972.1">
    <property type="nucleotide sequence ID" value="NZ_CP104562.2"/>
</dbReference>
<dbReference type="InterPro" id="IPR035940">
    <property type="entry name" value="CAP_sf"/>
</dbReference>
<dbReference type="PANTHER" id="PTHR31157">
    <property type="entry name" value="SCP DOMAIN-CONTAINING PROTEIN"/>
    <property type="match status" value="1"/>
</dbReference>
<sequence length="196" mass="20401">MNSLSTFLSRQPRSSLAAAAVLVLGLSACGGGSSNDSADTPTSDPSAVAGTCNLLNFQQELMTRINALRAAGADCGTSGVFPATTAMTWNAQLTQAADGHAKDMAAKNYFSHTSQDGRTMSDRVNATGYAWSSLGENIAAGQPTVESVMDSWRNSPGHCANLMSASYTNVGVSCQLATAQGATYSKYWVMNLGKPR</sequence>
<proteinExistence type="predicted"/>
<feature type="domain" description="SCP" evidence="2">
    <location>
        <begin position="86"/>
        <end position="191"/>
    </location>
</feature>